<dbReference type="GO" id="GO:0008080">
    <property type="term" value="F:N-acetyltransferase activity"/>
    <property type="evidence" value="ECO:0007669"/>
    <property type="project" value="UniProtKB-ARBA"/>
</dbReference>
<name>A0A081BGX8_9LACO</name>
<evidence type="ECO:0000313" key="4">
    <source>
        <dbReference type="EMBL" id="GAK47296.1"/>
    </source>
</evidence>
<dbReference type="Proteomes" id="UP000028700">
    <property type="component" value="Unassembled WGS sequence"/>
</dbReference>
<protein>
    <submittedName>
        <fullName evidence="4">Acetyltransferase</fullName>
    </submittedName>
</protein>
<dbReference type="OrthoDB" id="9800962at2"/>
<dbReference type="Gene3D" id="3.40.630.30">
    <property type="match status" value="1"/>
</dbReference>
<dbReference type="SUPFAM" id="SSF55729">
    <property type="entry name" value="Acyl-CoA N-acyltransferases (Nat)"/>
    <property type="match status" value="1"/>
</dbReference>
<comment type="caution">
    <text evidence="4">The sequence shown here is derived from an EMBL/GenBank/DDBJ whole genome shotgun (WGS) entry which is preliminary data.</text>
</comment>
<dbReference type="PROSITE" id="PS51186">
    <property type="entry name" value="GNAT"/>
    <property type="match status" value="1"/>
</dbReference>
<gene>
    <name evidence="4" type="ORF">LOSG293_040420</name>
</gene>
<dbReference type="eggNOG" id="COG0454">
    <property type="taxonomic scope" value="Bacteria"/>
</dbReference>
<dbReference type="AlphaFoldDB" id="A0A081BGX8"/>
<evidence type="ECO:0000256" key="2">
    <source>
        <dbReference type="ARBA" id="ARBA00023315"/>
    </source>
</evidence>
<dbReference type="PANTHER" id="PTHR10908">
    <property type="entry name" value="SEROTONIN N-ACETYLTRANSFERASE"/>
    <property type="match status" value="1"/>
</dbReference>
<evidence type="ECO:0000313" key="5">
    <source>
        <dbReference type="Proteomes" id="UP000028700"/>
    </source>
</evidence>
<reference evidence="4" key="1">
    <citation type="journal article" date="2014" name="Genome Announc.">
        <title>Draft Genome Sequence of Lactobacillus oryzae Strain SG293T.</title>
        <authorList>
            <person name="Tanizawa Y."/>
            <person name="Fujisawa T."/>
            <person name="Mochizuki T."/>
            <person name="Kaminuma E."/>
            <person name="Nakamura Y."/>
            <person name="Tohno M."/>
        </authorList>
    </citation>
    <scope>NUCLEOTIDE SEQUENCE [LARGE SCALE GENOMIC DNA]</scope>
    <source>
        <strain evidence="4">SG293</strain>
    </source>
</reference>
<organism evidence="4 5">
    <name type="scientific">Secundilactobacillus oryzae JCM 18671</name>
    <dbReference type="NCBI Taxonomy" id="1291743"/>
    <lineage>
        <taxon>Bacteria</taxon>
        <taxon>Bacillati</taxon>
        <taxon>Bacillota</taxon>
        <taxon>Bacilli</taxon>
        <taxon>Lactobacillales</taxon>
        <taxon>Lactobacillaceae</taxon>
        <taxon>Secundilactobacillus</taxon>
    </lineage>
</organism>
<feature type="domain" description="N-acetyltransferase" evidence="3">
    <location>
        <begin position="3"/>
        <end position="163"/>
    </location>
</feature>
<dbReference type="InterPro" id="IPR000182">
    <property type="entry name" value="GNAT_dom"/>
</dbReference>
<keyword evidence="2" id="KW-0012">Acyltransferase</keyword>
<keyword evidence="1 4" id="KW-0808">Transferase</keyword>
<dbReference type="RefSeq" id="WP_034526397.1">
    <property type="nucleotide sequence ID" value="NZ_BBJM01000004.1"/>
</dbReference>
<dbReference type="Pfam" id="PF00583">
    <property type="entry name" value="Acetyltransf_1"/>
    <property type="match status" value="1"/>
</dbReference>
<evidence type="ECO:0000259" key="3">
    <source>
        <dbReference type="PROSITE" id="PS51186"/>
    </source>
</evidence>
<dbReference type="STRING" id="1291743.LOSG293_040420"/>
<dbReference type="EMBL" id="BBJM01000004">
    <property type="protein sequence ID" value="GAK47296.1"/>
    <property type="molecule type" value="Genomic_DNA"/>
</dbReference>
<keyword evidence="5" id="KW-1185">Reference proteome</keyword>
<dbReference type="PANTHER" id="PTHR10908:SF0">
    <property type="entry name" value="SEROTONIN N-ACETYLTRANSFERASE"/>
    <property type="match status" value="1"/>
</dbReference>
<sequence>MKINFTHPTPADLPELVNVENSGFTPEEAATPTSLAERITAINDTFILAQDRKDQILGYVVGPATSERHLTDDLFETSQPNKPNDPYIAILSLVVIPEFQGQGIASQLLTEIETVAKAQGRKAISLTCLEKLIPFYERNGYVNEGESASTHAGETWFNLVKEI</sequence>
<evidence type="ECO:0000256" key="1">
    <source>
        <dbReference type="ARBA" id="ARBA00022679"/>
    </source>
</evidence>
<accession>A0A081BGX8</accession>
<dbReference type="InterPro" id="IPR016181">
    <property type="entry name" value="Acyl_CoA_acyltransferase"/>
</dbReference>
<dbReference type="InterPro" id="IPR051635">
    <property type="entry name" value="SNAT-like"/>
</dbReference>
<dbReference type="CDD" id="cd04301">
    <property type="entry name" value="NAT_SF"/>
    <property type="match status" value="1"/>
</dbReference>
<proteinExistence type="predicted"/>